<organism evidence="1 2">
    <name type="scientific">Rangifer tarandus platyrhynchus</name>
    <name type="common">Svalbard reindeer</name>
    <dbReference type="NCBI Taxonomy" id="3082113"/>
    <lineage>
        <taxon>Eukaryota</taxon>
        <taxon>Metazoa</taxon>
        <taxon>Chordata</taxon>
        <taxon>Craniata</taxon>
        <taxon>Vertebrata</taxon>
        <taxon>Euteleostomi</taxon>
        <taxon>Mammalia</taxon>
        <taxon>Eutheria</taxon>
        <taxon>Laurasiatheria</taxon>
        <taxon>Artiodactyla</taxon>
        <taxon>Ruminantia</taxon>
        <taxon>Pecora</taxon>
        <taxon>Cervidae</taxon>
        <taxon>Odocoileinae</taxon>
        <taxon>Rangifer</taxon>
    </lineage>
</organism>
<evidence type="ECO:0000313" key="2">
    <source>
        <dbReference type="Proteomes" id="UP001162501"/>
    </source>
</evidence>
<gene>
    <name evidence="1" type="ORF">MRATA1EN22A_LOCUS3918</name>
</gene>
<dbReference type="Proteomes" id="UP001162501">
    <property type="component" value="Chromosome 12"/>
</dbReference>
<dbReference type="EMBL" id="OX596096">
    <property type="protein sequence ID" value="CAM9537805.1"/>
    <property type="molecule type" value="Genomic_DNA"/>
</dbReference>
<accession>A0AC59YAY8</accession>
<sequence>MSSGVSSRTPSGRHQVPALRPLHAAQKVVGGPPQPPDGRAPQGLAAWSQKLGERLRPAASTRHEPAQPQGMAGQSPQQGPLESRAQPHGGLGRQHPASSHASLQGLGLSGLGTHSPPLPSTPLAIWSACAPACSVLCALAPP</sequence>
<reference evidence="1" key="1">
    <citation type="submission" date="2023-05" db="EMBL/GenBank/DDBJ databases">
        <authorList>
            <consortium name="ELIXIR-Norway"/>
        </authorList>
    </citation>
    <scope>NUCLEOTIDE SEQUENCE</scope>
</reference>
<name>A0AC59YAY8_RANTA</name>
<proteinExistence type="predicted"/>
<protein>
    <submittedName>
        <fullName evidence="1">Uncharacterized protein</fullName>
    </submittedName>
</protein>
<evidence type="ECO:0000313" key="1">
    <source>
        <dbReference type="EMBL" id="CAM9537805.1"/>
    </source>
</evidence>
<reference evidence="1" key="2">
    <citation type="submission" date="2025-03" db="EMBL/GenBank/DDBJ databases">
        <authorList>
            <consortium name="ELIXIR-Norway"/>
            <consortium name="Elixir Norway"/>
        </authorList>
    </citation>
    <scope>NUCLEOTIDE SEQUENCE</scope>
</reference>